<evidence type="ECO:0000256" key="1">
    <source>
        <dbReference type="ARBA" id="ARBA00005417"/>
    </source>
</evidence>
<keyword evidence="4 6" id="KW-0067">ATP-binding</keyword>
<feature type="domain" description="ABC transporter" evidence="5">
    <location>
        <begin position="3"/>
        <end position="231"/>
    </location>
</feature>
<dbReference type="Gene3D" id="3.40.50.300">
    <property type="entry name" value="P-loop containing nucleotide triphosphate hydrolases"/>
    <property type="match status" value="1"/>
</dbReference>
<dbReference type="PROSITE" id="PS50893">
    <property type="entry name" value="ABC_TRANSPORTER_2"/>
    <property type="match status" value="1"/>
</dbReference>
<dbReference type="Proteomes" id="UP000469523">
    <property type="component" value="Unassembled WGS sequence"/>
</dbReference>
<dbReference type="PANTHER" id="PTHR43335:SF2">
    <property type="entry name" value="ABC TRANSPORTER, ATP-BINDING PROTEIN"/>
    <property type="match status" value="1"/>
</dbReference>
<reference evidence="6 7" key="1">
    <citation type="submission" date="2019-09" db="EMBL/GenBank/DDBJ databases">
        <title>In-depth cultivation of the pig gut microbiome towards novel bacterial diversity and tailored functional studies.</title>
        <authorList>
            <person name="Wylensek D."/>
            <person name="Hitch T.C.A."/>
            <person name="Clavel T."/>
        </authorList>
    </citation>
    <scope>NUCLEOTIDE SEQUENCE [LARGE SCALE GENOMIC DNA]</scope>
    <source>
        <strain evidence="6 7">WCA3-693-APC-4?</strain>
    </source>
</reference>
<dbReference type="SMART" id="SM00382">
    <property type="entry name" value="AAA"/>
    <property type="match status" value="1"/>
</dbReference>
<evidence type="ECO:0000259" key="5">
    <source>
        <dbReference type="PROSITE" id="PS50893"/>
    </source>
</evidence>
<evidence type="ECO:0000256" key="4">
    <source>
        <dbReference type="ARBA" id="ARBA00022840"/>
    </source>
</evidence>
<keyword evidence="7" id="KW-1185">Reference proteome</keyword>
<evidence type="ECO:0000313" key="6">
    <source>
        <dbReference type="EMBL" id="MSU03288.1"/>
    </source>
</evidence>
<dbReference type="RefSeq" id="WP_154442850.1">
    <property type="nucleotide sequence ID" value="NZ_JAHLPJ010000001.1"/>
</dbReference>
<protein>
    <submittedName>
        <fullName evidence="6">ABC transporter ATP-binding protein</fullName>
    </submittedName>
</protein>
<dbReference type="PANTHER" id="PTHR43335">
    <property type="entry name" value="ABC TRANSPORTER, ATP-BINDING PROTEIN"/>
    <property type="match status" value="1"/>
</dbReference>
<dbReference type="InterPro" id="IPR017871">
    <property type="entry name" value="ABC_transporter-like_CS"/>
</dbReference>
<dbReference type="InterPro" id="IPR027417">
    <property type="entry name" value="P-loop_NTPase"/>
</dbReference>
<comment type="similarity">
    <text evidence="1">Belongs to the ABC transporter superfamily.</text>
</comment>
<dbReference type="PROSITE" id="PS00211">
    <property type="entry name" value="ABC_TRANSPORTER_1"/>
    <property type="match status" value="1"/>
</dbReference>
<dbReference type="EMBL" id="VUNQ01000063">
    <property type="protein sequence ID" value="MSU03288.1"/>
    <property type="molecule type" value="Genomic_DNA"/>
</dbReference>
<dbReference type="AlphaFoldDB" id="A0A6N7Y4A9"/>
<evidence type="ECO:0000256" key="2">
    <source>
        <dbReference type="ARBA" id="ARBA00022448"/>
    </source>
</evidence>
<evidence type="ECO:0000313" key="7">
    <source>
        <dbReference type="Proteomes" id="UP000469523"/>
    </source>
</evidence>
<accession>A0A6N7Y4A9</accession>
<dbReference type="Pfam" id="PF00005">
    <property type="entry name" value="ABC_tran"/>
    <property type="match status" value="1"/>
</dbReference>
<dbReference type="InterPro" id="IPR003439">
    <property type="entry name" value="ABC_transporter-like_ATP-bd"/>
</dbReference>
<gene>
    <name evidence="6" type="ORF">FYJ83_17655</name>
</gene>
<dbReference type="SUPFAM" id="SSF52540">
    <property type="entry name" value="P-loop containing nucleoside triphosphate hydrolases"/>
    <property type="match status" value="1"/>
</dbReference>
<comment type="caution">
    <text evidence="6">The sequence shown here is derived from an EMBL/GenBank/DDBJ whole genome shotgun (WGS) entry which is preliminary data.</text>
</comment>
<dbReference type="InterPro" id="IPR003593">
    <property type="entry name" value="AAA+_ATPase"/>
</dbReference>
<organism evidence="6 7">
    <name type="scientific">Tissierella pigra</name>
    <dbReference type="NCBI Taxonomy" id="2607614"/>
    <lineage>
        <taxon>Bacteria</taxon>
        <taxon>Bacillati</taxon>
        <taxon>Bacillota</taxon>
        <taxon>Tissierellia</taxon>
        <taxon>Tissierellales</taxon>
        <taxon>Tissierellaceae</taxon>
        <taxon>Tissierella</taxon>
    </lineage>
</organism>
<name>A0A6N7Y4A9_9FIRM</name>
<dbReference type="GO" id="GO:0016887">
    <property type="term" value="F:ATP hydrolysis activity"/>
    <property type="evidence" value="ECO:0007669"/>
    <property type="project" value="InterPro"/>
</dbReference>
<evidence type="ECO:0000256" key="3">
    <source>
        <dbReference type="ARBA" id="ARBA00022741"/>
    </source>
</evidence>
<proteinExistence type="inferred from homology"/>
<sequence length="290" mass="32615">MILKLDAISKSYKDKEALRDFSATLKEGVYGLLGQNGAGKTTLINVITGILNPDEGKVFFNDVDVKKMGVDFVSKIGYLPQFPQFYKNFEALEFLRYICAIKDVPEKTGEKRIKELLEMVNLSDVADKKIGTFSGGMRQRLGIAQAMVNDPEILILDEPTAGLDPKERIRFRNLISKFSKDRIVLLATHIVSDVEYIANEVILLQKGILIKQDKPMSLIDEMRGKVWEVKVDTANNQEFLDKFSISNIVFNEGHYSIRVVSEQKPVEGASSISPNLEDVFLHYCETGDGK</sequence>
<dbReference type="CDD" id="cd03264">
    <property type="entry name" value="ABC_drug_resistance_like"/>
    <property type="match status" value="1"/>
</dbReference>
<keyword evidence="2" id="KW-0813">Transport</keyword>
<keyword evidence="3" id="KW-0547">Nucleotide-binding</keyword>
<dbReference type="GO" id="GO:0005524">
    <property type="term" value="F:ATP binding"/>
    <property type="evidence" value="ECO:0007669"/>
    <property type="project" value="UniProtKB-KW"/>
</dbReference>